<feature type="region of interest" description="Disordered" evidence="5">
    <location>
        <begin position="162"/>
        <end position="201"/>
    </location>
</feature>
<keyword evidence="2" id="KW-0539">Nucleus</keyword>
<feature type="compositionally biased region" description="Low complexity" evidence="5">
    <location>
        <begin position="416"/>
        <end position="426"/>
    </location>
</feature>
<dbReference type="Proteomes" id="UP000613740">
    <property type="component" value="Unassembled WGS sequence"/>
</dbReference>
<dbReference type="PANTHER" id="PTHR15111:SF0">
    <property type="entry name" value="UNCONVENTIONAL PREFOLDIN RPB5 INTERACTOR 1"/>
    <property type="match status" value="1"/>
</dbReference>
<protein>
    <submittedName>
        <fullName evidence="6">Uncharacterized protein</fullName>
    </submittedName>
</protein>
<feature type="coiled-coil region" evidence="4">
    <location>
        <begin position="101"/>
        <end position="135"/>
    </location>
</feature>
<dbReference type="EMBL" id="JAEHOD010000042">
    <property type="protein sequence ID" value="KAG2438949.1"/>
    <property type="molecule type" value="Genomic_DNA"/>
</dbReference>
<comment type="caution">
    <text evidence="6">The sequence shown here is derived from an EMBL/GenBank/DDBJ whole genome shotgun (WGS) entry which is preliminary data.</text>
</comment>
<comment type="subcellular location">
    <subcellularLocation>
        <location evidence="1">Nucleus</location>
    </subcellularLocation>
</comment>
<dbReference type="InterPro" id="IPR009053">
    <property type="entry name" value="Prefoldin"/>
</dbReference>
<dbReference type="GO" id="GO:0003714">
    <property type="term" value="F:transcription corepressor activity"/>
    <property type="evidence" value="ECO:0007669"/>
    <property type="project" value="TreeGrafter"/>
</dbReference>
<sequence length="644" mass="63142">MANPAPELGLEAYLQAMGVAHERQAQDVAALQSSVDEVARVTELLGRLPDKVRHKAMVPFGKHAFLEGELVHTNEFLVGLGCELQLEASAKQAAELLARRQGRAEAALARARLQLRELEARMQDVRMSLTNESGEEFMEIRQDWDEAEQLLRDAAASAAAAAPASAQAGKGAPGRGSSSGDVASSSGKGAGAAAGAGNEEADAEEARIFARLAELERLEAEAGSGGEEEEGEEEAAKGKTEEAGNKAAEKGGGGKGAVASSGGAAPGQSMEGGATGGAGPTKPGPLVAAEPPMAATASSAISASSPPTASTCGGAGPAGPAKVPGAATAAGKAAAASSSSSSSAAAAAGGSGGSAPLRKGFLLGGGGAKAKAVSAAAPAASAVSGVASSLSATGTAAAKQRAAAAVATAPSLPEVSCAQSASSAAQDMGAGNGSGGSGSTSPSASEARRRRRVSFADGSAPGEDGGGDAEMLAAGPFARRSGSPSDSAVTPSSGATTVGLRPALKQGTAPVPAASHPQPQQQQQRQQQQSSAEEFWGPVAARGHGGGPGASGAAPVALFEESACDAAMAMARAREQAFSGQIVERDGGRVSAASSAADGREVLEAMTAVAPAPRRGGVDFGVPPEEPEPPKRMSKFKQQRAGLA</sequence>
<feature type="compositionally biased region" description="Low complexity" evidence="5">
    <location>
        <begin position="517"/>
        <end position="529"/>
    </location>
</feature>
<dbReference type="CDD" id="cd23159">
    <property type="entry name" value="Prefoldin_URI1"/>
    <property type="match status" value="1"/>
</dbReference>
<dbReference type="GO" id="GO:0006457">
    <property type="term" value="P:protein folding"/>
    <property type="evidence" value="ECO:0007669"/>
    <property type="project" value="UniProtKB-ARBA"/>
</dbReference>
<evidence type="ECO:0000256" key="5">
    <source>
        <dbReference type="SAM" id="MobiDB-lite"/>
    </source>
</evidence>
<dbReference type="Pfam" id="PF02996">
    <property type="entry name" value="Prefoldin"/>
    <property type="match status" value="1"/>
</dbReference>
<dbReference type="Gene3D" id="1.10.287.370">
    <property type="match status" value="1"/>
</dbReference>
<reference evidence="6" key="1">
    <citation type="journal article" date="2020" name="bioRxiv">
        <title>Comparative genomics of Chlamydomonas.</title>
        <authorList>
            <person name="Craig R.J."/>
            <person name="Hasan A.R."/>
            <person name="Ness R.W."/>
            <person name="Keightley P.D."/>
        </authorList>
    </citation>
    <scope>NUCLEOTIDE SEQUENCE</scope>
    <source>
        <strain evidence="6">CCAP 11/173</strain>
    </source>
</reference>
<feature type="compositionally biased region" description="Low complexity" evidence="5">
    <location>
        <begin position="257"/>
        <end position="267"/>
    </location>
</feature>
<feature type="compositionally biased region" description="Basic and acidic residues" evidence="5">
    <location>
        <begin position="234"/>
        <end position="249"/>
    </location>
</feature>
<feature type="compositionally biased region" description="Low complexity" evidence="5">
    <location>
        <begin position="280"/>
        <end position="348"/>
    </location>
</feature>
<dbReference type="GO" id="GO:0000122">
    <property type="term" value="P:negative regulation of transcription by RNA polymerase II"/>
    <property type="evidence" value="ECO:0007669"/>
    <property type="project" value="TreeGrafter"/>
</dbReference>
<dbReference type="AlphaFoldDB" id="A0A835TEL0"/>
<feature type="region of interest" description="Disordered" evidence="5">
    <location>
        <begin position="399"/>
        <end position="554"/>
    </location>
</feature>
<dbReference type="GO" id="GO:0019212">
    <property type="term" value="F:phosphatase inhibitor activity"/>
    <property type="evidence" value="ECO:0007669"/>
    <property type="project" value="TreeGrafter"/>
</dbReference>
<proteinExistence type="inferred from homology"/>
<dbReference type="SUPFAM" id="SSF46579">
    <property type="entry name" value="Prefoldin"/>
    <property type="match status" value="1"/>
</dbReference>
<feature type="compositionally biased region" description="Low complexity" evidence="5">
    <location>
        <begin position="162"/>
        <end position="187"/>
    </location>
</feature>
<feature type="region of interest" description="Disordered" evidence="5">
    <location>
        <begin position="219"/>
        <end position="361"/>
    </location>
</feature>
<dbReference type="GO" id="GO:0009409">
    <property type="term" value="P:response to cold"/>
    <property type="evidence" value="ECO:0007669"/>
    <property type="project" value="UniProtKB-ARBA"/>
</dbReference>
<feature type="compositionally biased region" description="Polar residues" evidence="5">
    <location>
        <begin position="482"/>
        <end position="496"/>
    </location>
</feature>
<keyword evidence="4" id="KW-0175">Coiled coil</keyword>
<keyword evidence="7" id="KW-1185">Reference proteome</keyword>
<dbReference type="GO" id="GO:0003682">
    <property type="term" value="F:chromatin binding"/>
    <property type="evidence" value="ECO:0007669"/>
    <property type="project" value="TreeGrafter"/>
</dbReference>
<gene>
    <name evidence="6" type="ORF">HYH02_010742</name>
</gene>
<dbReference type="InterPro" id="IPR052255">
    <property type="entry name" value="RNA_pol_II_subunit5-mediator"/>
</dbReference>
<dbReference type="GO" id="GO:0005634">
    <property type="term" value="C:nucleus"/>
    <property type="evidence" value="ECO:0007669"/>
    <property type="project" value="UniProtKB-SubCell"/>
</dbReference>
<evidence type="ECO:0000256" key="3">
    <source>
        <dbReference type="ARBA" id="ARBA00038295"/>
    </source>
</evidence>
<evidence type="ECO:0000313" key="7">
    <source>
        <dbReference type="Proteomes" id="UP000613740"/>
    </source>
</evidence>
<dbReference type="InterPro" id="IPR004127">
    <property type="entry name" value="Prefoldin_subunit_alpha"/>
</dbReference>
<evidence type="ECO:0000256" key="4">
    <source>
        <dbReference type="SAM" id="Coils"/>
    </source>
</evidence>
<name>A0A835TEL0_9CHLO</name>
<feature type="region of interest" description="Disordered" evidence="5">
    <location>
        <begin position="613"/>
        <end position="644"/>
    </location>
</feature>
<evidence type="ECO:0000256" key="2">
    <source>
        <dbReference type="ARBA" id="ARBA00023242"/>
    </source>
</evidence>
<evidence type="ECO:0000256" key="1">
    <source>
        <dbReference type="ARBA" id="ARBA00004123"/>
    </source>
</evidence>
<dbReference type="OrthoDB" id="21413at2759"/>
<accession>A0A835TEL0</accession>
<feature type="compositionally biased region" description="Low complexity" evidence="5">
    <location>
        <begin position="399"/>
        <end position="409"/>
    </location>
</feature>
<comment type="similarity">
    <text evidence="3">Belongs to the RNA polymerase II subunit 5-mediating protein family.</text>
</comment>
<organism evidence="6 7">
    <name type="scientific">Chlamydomonas schloesseri</name>
    <dbReference type="NCBI Taxonomy" id="2026947"/>
    <lineage>
        <taxon>Eukaryota</taxon>
        <taxon>Viridiplantae</taxon>
        <taxon>Chlorophyta</taxon>
        <taxon>core chlorophytes</taxon>
        <taxon>Chlorophyceae</taxon>
        <taxon>CS clade</taxon>
        <taxon>Chlamydomonadales</taxon>
        <taxon>Chlamydomonadaceae</taxon>
        <taxon>Chlamydomonas</taxon>
    </lineage>
</organism>
<dbReference type="PANTHER" id="PTHR15111">
    <property type="entry name" value="RNA POLYMERASE II SUBUNIT 5-MEDIATING PROTEIN NNX3"/>
    <property type="match status" value="1"/>
</dbReference>
<evidence type="ECO:0000313" key="6">
    <source>
        <dbReference type="EMBL" id="KAG2438949.1"/>
    </source>
</evidence>